<dbReference type="EMBL" id="JAHQIW010001432">
    <property type="protein sequence ID" value="KAJ1352511.1"/>
    <property type="molecule type" value="Genomic_DNA"/>
</dbReference>
<dbReference type="AlphaFoldDB" id="A0AAD5QMY7"/>
<dbReference type="Pfam" id="PF14626">
    <property type="entry name" value="RNase_Zc3h12a_2"/>
    <property type="match status" value="1"/>
</dbReference>
<organism evidence="2 3">
    <name type="scientific">Parelaphostrongylus tenuis</name>
    <name type="common">Meningeal worm</name>
    <dbReference type="NCBI Taxonomy" id="148309"/>
    <lineage>
        <taxon>Eukaryota</taxon>
        <taxon>Metazoa</taxon>
        <taxon>Ecdysozoa</taxon>
        <taxon>Nematoda</taxon>
        <taxon>Chromadorea</taxon>
        <taxon>Rhabditida</taxon>
        <taxon>Rhabditina</taxon>
        <taxon>Rhabditomorpha</taxon>
        <taxon>Strongyloidea</taxon>
        <taxon>Metastrongylidae</taxon>
        <taxon>Parelaphostrongylus</taxon>
    </lineage>
</organism>
<dbReference type="Proteomes" id="UP001196413">
    <property type="component" value="Unassembled WGS sequence"/>
</dbReference>
<reference evidence="2" key="1">
    <citation type="submission" date="2021-06" db="EMBL/GenBank/DDBJ databases">
        <title>Parelaphostrongylus tenuis whole genome reference sequence.</title>
        <authorList>
            <person name="Garwood T.J."/>
            <person name="Larsen P.A."/>
            <person name="Fountain-Jones N.M."/>
            <person name="Garbe J.R."/>
            <person name="Macchietto M.G."/>
            <person name="Kania S.A."/>
            <person name="Gerhold R.W."/>
            <person name="Richards J.E."/>
            <person name="Wolf T.M."/>
        </authorList>
    </citation>
    <scope>NUCLEOTIDE SEQUENCE</scope>
    <source>
        <strain evidence="2">MNPRO001-30</strain>
        <tissue evidence="2">Meninges</tissue>
    </source>
</reference>
<name>A0AAD5QMY7_PARTN</name>
<dbReference type="InterPro" id="IPR028079">
    <property type="entry name" value="RNase_Zc3h12a_2"/>
</dbReference>
<sequence length="421" mass="47719">MFLVKHHMMDGSDFEDFEKICHSLVEFNTGTEHHMMDGSDFEEICHSLVEFNTGTEHHMMDESDFEEICHFLVEFNTGAELVESEDAPDCSESTVFIERFMQADVDVGRNSSGAWAEGEDQHIEEILHCTVRVFYSSTPLTSGAFSVTVDSSEFPPTLSKRKETTLLRPVVIDGCAISSCFDKKYSSNWGEIKNTEMVSWHPSKVLRLKPILKCLVHFLLRGHKVFILLPKYYRSAPCSDMRAKVDNVEAFNLLINLNLLQFIEPEDPGHIADAIKKVVDEVDALLVSSPASTVSRRAFLSPFASPSNAWCLLEHPAFSKASERMVTPMFFGGNHQAMSVMFDVYVKEFGTWRHIPEDLICIYELDSNHNTDDVKKVEQQLLFKDQACLLNSIRDEYDCDTAECHGVASVLRLSHLSDMFS</sequence>
<protein>
    <recommendedName>
        <fullName evidence="1">Zc3h12a-like Ribonuclease NYN domain-containing protein</fullName>
    </recommendedName>
</protein>
<evidence type="ECO:0000313" key="2">
    <source>
        <dbReference type="EMBL" id="KAJ1352511.1"/>
    </source>
</evidence>
<comment type="caution">
    <text evidence="2">The sequence shown here is derived from an EMBL/GenBank/DDBJ whole genome shotgun (WGS) entry which is preliminary data.</text>
</comment>
<accession>A0AAD5QMY7</accession>
<dbReference type="Gene3D" id="3.40.50.11980">
    <property type="match status" value="1"/>
</dbReference>
<feature type="domain" description="Zc3h12a-like Ribonuclease NYN" evidence="1">
    <location>
        <begin position="205"/>
        <end position="331"/>
    </location>
</feature>
<gene>
    <name evidence="2" type="ORF">KIN20_008854</name>
</gene>
<proteinExistence type="predicted"/>
<keyword evidence="3" id="KW-1185">Reference proteome</keyword>
<evidence type="ECO:0000313" key="3">
    <source>
        <dbReference type="Proteomes" id="UP001196413"/>
    </source>
</evidence>
<evidence type="ECO:0000259" key="1">
    <source>
        <dbReference type="Pfam" id="PF14626"/>
    </source>
</evidence>